<proteinExistence type="inferred from homology"/>
<dbReference type="CDD" id="cd01335">
    <property type="entry name" value="Radical_SAM"/>
    <property type="match status" value="1"/>
</dbReference>
<dbReference type="UniPathway" id="UPA00782"/>
<name>A0A7C4S856_9EURY</name>
<dbReference type="SUPFAM" id="SSF102114">
    <property type="entry name" value="Radical SAM enzymes"/>
    <property type="match status" value="1"/>
</dbReference>
<dbReference type="PROSITE" id="PS51918">
    <property type="entry name" value="RADICAL_SAM"/>
    <property type="match status" value="1"/>
</dbReference>
<dbReference type="InterPro" id="IPR000385">
    <property type="entry name" value="MoaA_NifB_PqqE_Fe-S-bd_CS"/>
</dbReference>
<evidence type="ECO:0000256" key="8">
    <source>
        <dbReference type="ARBA" id="ARBA00022723"/>
    </source>
</evidence>
<keyword evidence="11" id="KW-0535">Nitrogen fixation</keyword>
<comment type="cofactor">
    <cofactor evidence="1">
        <name>[4Fe-4S] cluster</name>
        <dbReference type="ChEBI" id="CHEBI:49883"/>
    </cofactor>
</comment>
<dbReference type="GO" id="GO:0046872">
    <property type="term" value="F:metal ion binding"/>
    <property type="evidence" value="ECO:0007669"/>
    <property type="project" value="UniProtKB-KW"/>
</dbReference>
<evidence type="ECO:0000259" key="15">
    <source>
        <dbReference type="PROSITE" id="PS51918"/>
    </source>
</evidence>
<protein>
    <recommendedName>
        <fullName evidence="5">FeMo cofactor biosynthesis protein NifB</fullName>
    </recommendedName>
    <alternativeName>
        <fullName evidence="14">Nitrogenase cofactor maturase NifB</fullName>
    </alternativeName>
    <alternativeName>
        <fullName evidence="13">Radical SAM assemblase NifB</fullName>
    </alternativeName>
</protein>
<dbReference type="Gene3D" id="3.20.20.70">
    <property type="entry name" value="Aldolase class I"/>
    <property type="match status" value="1"/>
</dbReference>
<dbReference type="PANTHER" id="PTHR43787:SF13">
    <property type="entry name" value="FEMO COFACTOR BIOSYNTHESIS PROTEIN NIFB"/>
    <property type="match status" value="1"/>
</dbReference>
<keyword evidence="7" id="KW-0949">S-adenosyl-L-methionine</keyword>
<dbReference type="SMART" id="SM00729">
    <property type="entry name" value="Elp3"/>
    <property type="match status" value="1"/>
</dbReference>
<keyword evidence="9" id="KW-0408">Iron</keyword>
<dbReference type="EMBL" id="DTAK01000038">
    <property type="protein sequence ID" value="HGU59552.1"/>
    <property type="molecule type" value="Genomic_DNA"/>
</dbReference>
<reference evidence="17" key="1">
    <citation type="journal article" date="2020" name="mSystems">
        <title>Genome- and Community-Level Interaction Insights into Carbon Utilization and Element Cycling Functions of Hydrothermarchaeota in Hydrothermal Sediment.</title>
        <authorList>
            <person name="Zhou Z."/>
            <person name="Liu Y."/>
            <person name="Xu W."/>
            <person name="Pan J."/>
            <person name="Luo Z.H."/>
            <person name="Li M."/>
        </authorList>
    </citation>
    <scope>NUCLEOTIDE SEQUENCE [LARGE SCALE GENOMIC DNA]</scope>
    <source>
        <strain evidence="18">SpSt-10</strain>
        <strain evidence="17">SpSt-62</strain>
        <strain evidence="16">SpSt-97</strain>
    </source>
</reference>
<evidence type="ECO:0000256" key="11">
    <source>
        <dbReference type="ARBA" id="ARBA00023231"/>
    </source>
</evidence>
<dbReference type="PROSITE" id="PS01305">
    <property type="entry name" value="MOAA_NIFB_PQQE"/>
    <property type="match status" value="1"/>
</dbReference>
<evidence type="ECO:0000256" key="4">
    <source>
        <dbReference type="ARBA" id="ARBA00006804"/>
    </source>
</evidence>
<dbReference type="AlphaFoldDB" id="A0A7C4S856"/>
<evidence type="ECO:0000256" key="9">
    <source>
        <dbReference type="ARBA" id="ARBA00023004"/>
    </source>
</evidence>
<dbReference type="GO" id="GO:0032324">
    <property type="term" value="P:molybdopterin cofactor biosynthetic process"/>
    <property type="evidence" value="ECO:0007669"/>
    <property type="project" value="UniProtKB-ARBA"/>
</dbReference>
<evidence type="ECO:0000256" key="14">
    <source>
        <dbReference type="ARBA" id="ARBA00032102"/>
    </source>
</evidence>
<comment type="pathway">
    <text evidence="3">Cofactor biosynthesis; Fe-Mo cofactor biosynthesis.</text>
</comment>
<comment type="caution">
    <text evidence="17">The sequence shown here is derived from an EMBL/GenBank/DDBJ whole genome shotgun (WGS) entry which is preliminary data.</text>
</comment>
<evidence type="ECO:0000256" key="7">
    <source>
        <dbReference type="ARBA" id="ARBA00022691"/>
    </source>
</evidence>
<dbReference type="InterPro" id="IPR006638">
    <property type="entry name" value="Elp3/MiaA/NifB-like_rSAM"/>
</dbReference>
<evidence type="ECO:0000313" key="16">
    <source>
        <dbReference type="EMBL" id="HGE66586.1"/>
    </source>
</evidence>
<keyword evidence="6" id="KW-0004">4Fe-4S</keyword>
<keyword evidence="8" id="KW-0479">Metal-binding</keyword>
<organism evidence="17">
    <name type="scientific">Geoglobus ahangari</name>
    <dbReference type="NCBI Taxonomy" id="113653"/>
    <lineage>
        <taxon>Archaea</taxon>
        <taxon>Methanobacteriati</taxon>
        <taxon>Methanobacteriota</taxon>
        <taxon>Archaeoglobi</taxon>
        <taxon>Archaeoglobales</taxon>
        <taxon>Archaeoglobaceae</taxon>
        <taxon>Geoglobus</taxon>
    </lineage>
</organism>
<comment type="similarity">
    <text evidence="4">Belongs to the radical SAM superfamily. NifB family.</text>
</comment>
<sequence length="296" mass="33802">MRYKDHGRDIKGTKGSRIQVRHFGSGRIQRGKPAMIEYHPCFTKNDFGRLHLPVAPKCNIRCNYCSRGITEDHRPGAYDFVLKPKDAVNVAKIVLKTRSDIKVVGIAGPGEPLYNRETFETLLLLPDNVIKCLCTNGLLLPRYIQDLRDLGLRFLTITINSIDADVAAKIYEFVEFEGKRFEGVDAAELLVNNQFRGLKLASRFTFVKVNTVLIPGVNEEHIVEIAKKIRHYAVVQNIIPLIPCYRFSRIKQPSVELLREVRERCAKYIPQIYHCATCRADSVGKICERKKLSQFL</sequence>
<dbReference type="GO" id="GO:0016829">
    <property type="term" value="F:lyase activity"/>
    <property type="evidence" value="ECO:0007669"/>
    <property type="project" value="UniProtKB-KW"/>
</dbReference>
<feature type="domain" description="Radical SAM core" evidence="15">
    <location>
        <begin position="44"/>
        <end position="279"/>
    </location>
</feature>
<accession>A0A7C4S856</accession>
<dbReference type="Pfam" id="PF04055">
    <property type="entry name" value="Radical_SAM"/>
    <property type="match status" value="1"/>
</dbReference>
<dbReference type="InterPro" id="IPR058240">
    <property type="entry name" value="rSAM_sf"/>
</dbReference>
<keyword evidence="12" id="KW-0456">Lyase</keyword>
<dbReference type="InterPro" id="IPR013785">
    <property type="entry name" value="Aldolase_TIM"/>
</dbReference>
<dbReference type="EMBL" id="DTPI01000031">
    <property type="protein sequence ID" value="HGE66586.1"/>
    <property type="molecule type" value="Genomic_DNA"/>
</dbReference>
<evidence type="ECO:0000256" key="3">
    <source>
        <dbReference type="ARBA" id="ARBA00005155"/>
    </source>
</evidence>
<evidence type="ECO:0000256" key="10">
    <source>
        <dbReference type="ARBA" id="ARBA00023014"/>
    </source>
</evidence>
<comment type="function">
    <text evidence="2">Involved in the biosynthesis of the iron-molybdenum cofactor (FeMo-co or M-cluster) found in the dinitrogenase enzyme of the nitrogenase complex in nitrogen-fixing microorganisms. NifB catalyzes the crucial step of radical SAM-dependent carbide insertion that occurs concomitant with the insertion of a 9th sulfur and the rearrangement/coupling of two [4Fe-4S] clusters into a [8Fe-9S-C] cluster, the precursor to the M-cluster.</text>
</comment>
<evidence type="ECO:0000256" key="1">
    <source>
        <dbReference type="ARBA" id="ARBA00001966"/>
    </source>
</evidence>
<evidence type="ECO:0000256" key="6">
    <source>
        <dbReference type="ARBA" id="ARBA00022485"/>
    </source>
</evidence>
<evidence type="ECO:0000313" key="17">
    <source>
        <dbReference type="EMBL" id="HGU59552.1"/>
    </source>
</evidence>
<dbReference type="EMBL" id="DRUC01000055">
    <property type="protein sequence ID" value="HHF48274.1"/>
    <property type="molecule type" value="Genomic_DNA"/>
</dbReference>
<evidence type="ECO:0000313" key="18">
    <source>
        <dbReference type="EMBL" id="HHF48274.1"/>
    </source>
</evidence>
<dbReference type="PANTHER" id="PTHR43787">
    <property type="entry name" value="FEMO COFACTOR BIOSYNTHESIS PROTEIN NIFB-RELATED"/>
    <property type="match status" value="1"/>
</dbReference>
<evidence type="ECO:0000256" key="5">
    <source>
        <dbReference type="ARBA" id="ARBA00021702"/>
    </source>
</evidence>
<dbReference type="SFLD" id="SFLDG01067">
    <property type="entry name" value="SPASM/twitch_domain_containing"/>
    <property type="match status" value="1"/>
</dbReference>
<dbReference type="InterPro" id="IPR007197">
    <property type="entry name" value="rSAM"/>
</dbReference>
<gene>
    <name evidence="18" type="ORF">ENL48_03610</name>
    <name evidence="17" type="ORF">ENT89_05195</name>
    <name evidence="16" type="ORF">ENX77_05655</name>
</gene>
<evidence type="ECO:0000256" key="2">
    <source>
        <dbReference type="ARBA" id="ARBA00003522"/>
    </source>
</evidence>
<keyword evidence="10" id="KW-0411">Iron-sulfur</keyword>
<dbReference type="GO" id="GO:0051539">
    <property type="term" value="F:4 iron, 4 sulfur cluster binding"/>
    <property type="evidence" value="ECO:0007669"/>
    <property type="project" value="UniProtKB-KW"/>
</dbReference>
<evidence type="ECO:0000256" key="12">
    <source>
        <dbReference type="ARBA" id="ARBA00023239"/>
    </source>
</evidence>
<dbReference type="SFLD" id="SFLDS00029">
    <property type="entry name" value="Radical_SAM"/>
    <property type="match status" value="1"/>
</dbReference>
<evidence type="ECO:0000256" key="13">
    <source>
        <dbReference type="ARBA" id="ARBA00030926"/>
    </source>
</evidence>